<dbReference type="InterPro" id="IPR007861">
    <property type="entry name" value="DNA_mismatch_repair_MutS_clamp"/>
</dbReference>
<evidence type="ECO:0000256" key="2">
    <source>
        <dbReference type="ARBA" id="ARBA00021982"/>
    </source>
</evidence>
<dbReference type="PANTHER" id="PTHR11361:SF34">
    <property type="entry name" value="DNA MISMATCH REPAIR PROTEIN MSH1, MITOCHONDRIAL"/>
    <property type="match status" value="1"/>
</dbReference>
<dbReference type="Pfam" id="PF05190">
    <property type="entry name" value="MutS_IV"/>
    <property type="match status" value="1"/>
</dbReference>
<keyword evidence="3 9" id="KW-0547">Nucleotide-binding</keyword>
<evidence type="ECO:0000256" key="7">
    <source>
        <dbReference type="ARBA" id="ARBA00023204"/>
    </source>
</evidence>
<dbReference type="SUPFAM" id="SSF52540">
    <property type="entry name" value="P-loop containing nucleoside triphosphate hydrolases"/>
    <property type="match status" value="1"/>
</dbReference>
<dbReference type="Pfam" id="PF05192">
    <property type="entry name" value="MutS_III"/>
    <property type="match status" value="1"/>
</dbReference>
<proteinExistence type="inferred from homology"/>
<dbReference type="SMART" id="SM00533">
    <property type="entry name" value="MUTSd"/>
    <property type="match status" value="1"/>
</dbReference>
<protein>
    <recommendedName>
        <fullName evidence="2 9">DNA mismatch repair protein MutS</fullName>
    </recommendedName>
</protein>
<name>A0ABQ2J881_9SPHN</name>
<dbReference type="InterPro" id="IPR036678">
    <property type="entry name" value="MutS_con_dom_sf"/>
</dbReference>
<dbReference type="InterPro" id="IPR007695">
    <property type="entry name" value="DNA_mismatch_repair_MutS-lik_N"/>
</dbReference>
<comment type="function">
    <text evidence="8 9">This protein is involved in the repair of mismatches in DNA. It is possible that it carries out the mismatch recognition step. This protein has a weak ATPase activity.</text>
</comment>
<keyword evidence="4 9" id="KW-0227">DNA damage</keyword>
<dbReference type="Gene3D" id="1.10.1420.10">
    <property type="match status" value="2"/>
</dbReference>
<dbReference type="NCBIfam" id="TIGR01070">
    <property type="entry name" value="mutS1"/>
    <property type="match status" value="1"/>
</dbReference>
<evidence type="ECO:0000313" key="13">
    <source>
        <dbReference type="Proteomes" id="UP000605099"/>
    </source>
</evidence>
<dbReference type="InterPro" id="IPR005748">
    <property type="entry name" value="DNA_mismatch_repair_MutS"/>
</dbReference>
<dbReference type="Gene3D" id="6.10.140.430">
    <property type="match status" value="1"/>
</dbReference>
<sequence length="877" mass="93594">MSGKSGNQGATPMMAQYLALREEAGDCLLFYRMGDFFELFFDDAKKAAAILDIALTTRGEHNGVPIPMCGVPVHSAESYLARLIKGGCRVAIAEQTETPAEAKERARKEGRVSKALVARDIVRFVTAGTLTEEALLEPRRANVLAAACEVRGTVGIAACDISTGRMELEECAPDRLGAALARLGASEVVVPDGWEMAPDDAIGRSGHEFSSDGGEERLKGIHGVATLDGFGTFTRPMLAAAGGLIAYLDHVGRGALPLLLPPEPRSGEATLAMDEATRASLEILESTQGTRKGSLIEAIDRCVTGAGARQLAEDLAAPLTDRSAIAERLELVEWLHDDALLREDLRAALRSLPDVGRALGRVVAGRGSPRDLGQLRDGLSGARAISDRLAQRDDLPVLLKALLPHLGGHGALVDHFARALVPAPPTERGQGGYIAEGYDAALDELRRTSGNARRAIAALEAKYREETGVAALKIKHNNVLGYFIEVPSRHADKLMEADSGFSHRQTMAGAMRFNALALHEEASRITEAGAHALAAEEAHFEDLVAEAVAARREIAGTAAALARIDVSAGQAERAAEGGWIRPEVVEGLSLDIEGGRHPVVEAALAAQGERFVANDCRLGTHDRLWLIGGPNMGGKSTFLRQNALIVLLAQAGGFVPAQSARIGMVDRLFSRVGAADNLARGRSTFMVEMVETAAILAQASERSFVILDEVGRGTSTYDGLALAWAVAEAVHETNRCRCLFATHYHELARLAETCEALSLHHVRAREWKGDLVLLHELADGPADRSYGLAVARLAGVPPKVVSRAKAVLEKLEKGRAETGGLAAGLGDLPLFAAAQETREEQCDTLREKLRDMDVDALAPRDALEILYDLKREAGTEP</sequence>
<comment type="similarity">
    <text evidence="1 9 10">Belongs to the DNA mismatch repair MutS family.</text>
</comment>
<feature type="domain" description="DNA mismatch repair proteins mutS family" evidence="11">
    <location>
        <begin position="703"/>
        <end position="719"/>
    </location>
</feature>
<dbReference type="EMBL" id="BMLK01000001">
    <property type="protein sequence ID" value="GGN40459.1"/>
    <property type="molecule type" value="Genomic_DNA"/>
</dbReference>
<evidence type="ECO:0000256" key="4">
    <source>
        <dbReference type="ARBA" id="ARBA00022763"/>
    </source>
</evidence>
<gene>
    <name evidence="9 12" type="primary">mutS</name>
    <name evidence="12" type="ORF">GCM10011349_01390</name>
</gene>
<accession>A0ABQ2J881</accession>
<dbReference type="HAMAP" id="MF_00096">
    <property type="entry name" value="MutS"/>
    <property type="match status" value="1"/>
</dbReference>
<keyword evidence="7 9" id="KW-0234">DNA repair</keyword>
<evidence type="ECO:0000259" key="11">
    <source>
        <dbReference type="PROSITE" id="PS00486"/>
    </source>
</evidence>
<dbReference type="InterPro" id="IPR000432">
    <property type="entry name" value="DNA_mismatch_repair_MutS_C"/>
</dbReference>
<dbReference type="InterPro" id="IPR007860">
    <property type="entry name" value="DNA_mmatch_repair_MutS_con_dom"/>
</dbReference>
<reference evidence="13" key="1">
    <citation type="journal article" date="2019" name="Int. J. Syst. Evol. Microbiol.">
        <title>The Global Catalogue of Microorganisms (GCM) 10K type strain sequencing project: providing services to taxonomists for standard genome sequencing and annotation.</title>
        <authorList>
            <consortium name="The Broad Institute Genomics Platform"/>
            <consortium name="The Broad Institute Genome Sequencing Center for Infectious Disease"/>
            <person name="Wu L."/>
            <person name="Ma J."/>
        </authorList>
    </citation>
    <scope>NUCLEOTIDE SEQUENCE [LARGE SCALE GENOMIC DNA]</scope>
    <source>
        <strain evidence="13">CGMCC 1.6784</strain>
    </source>
</reference>
<dbReference type="Gene3D" id="3.40.1170.10">
    <property type="entry name" value="DNA repair protein MutS, domain I"/>
    <property type="match status" value="1"/>
</dbReference>
<evidence type="ECO:0000256" key="5">
    <source>
        <dbReference type="ARBA" id="ARBA00022840"/>
    </source>
</evidence>
<evidence type="ECO:0000256" key="1">
    <source>
        <dbReference type="ARBA" id="ARBA00006271"/>
    </source>
</evidence>
<evidence type="ECO:0000256" key="6">
    <source>
        <dbReference type="ARBA" id="ARBA00023125"/>
    </source>
</evidence>
<dbReference type="Gene3D" id="3.30.420.110">
    <property type="entry name" value="MutS, connector domain"/>
    <property type="match status" value="1"/>
</dbReference>
<dbReference type="Pfam" id="PF00488">
    <property type="entry name" value="MutS_V"/>
    <property type="match status" value="1"/>
</dbReference>
<dbReference type="PROSITE" id="PS00486">
    <property type="entry name" value="DNA_MISMATCH_REPAIR_2"/>
    <property type="match status" value="1"/>
</dbReference>
<feature type="binding site" evidence="9">
    <location>
        <begin position="629"/>
        <end position="636"/>
    </location>
    <ligand>
        <name>ATP</name>
        <dbReference type="ChEBI" id="CHEBI:30616"/>
    </ligand>
</feature>
<dbReference type="PIRSF" id="PIRSF037677">
    <property type="entry name" value="DNA_mis_repair_Msh6"/>
    <property type="match status" value="1"/>
</dbReference>
<dbReference type="InterPro" id="IPR045076">
    <property type="entry name" value="MutS"/>
</dbReference>
<dbReference type="SUPFAM" id="SSF48334">
    <property type="entry name" value="DNA repair protein MutS, domain III"/>
    <property type="match status" value="1"/>
</dbReference>
<dbReference type="InterPro" id="IPR027417">
    <property type="entry name" value="P-loop_NTPase"/>
</dbReference>
<evidence type="ECO:0000256" key="3">
    <source>
        <dbReference type="ARBA" id="ARBA00022741"/>
    </source>
</evidence>
<dbReference type="Pfam" id="PF01624">
    <property type="entry name" value="MutS_I"/>
    <property type="match status" value="1"/>
</dbReference>
<keyword evidence="6 9" id="KW-0238">DNA-binding</keyword>
<keyword evidence="13" id="KW-1185">Reference proteome</keyword>
<dbReference type="PANTHER" id="PTHR11361">
    <property type="entry name" value="DNA MISMATCH REPAIR PROTEIN MUTS FAMILY MEMBER"/>
    <property type="match status" value="1"/>
</dbReference>
<dbReference type="CDD" id="cd03284">
    <property type="entry name" value="ABC_MutS1"/>
    <property type="match status" value="1"/>
</dbReference>
<evidence type="ECO:0000256" key="8">
    <source>
        <dbReference type="ARBA" id="ARBA00024647"/>
    </source>
</evidence>
<dbReference type="InterPro" id="IPR016151">
    <property type="entry name" value="DNA_mismatch_repair_MutS_N"/>
</dbReference>
<dbReference type="InterPro" id="IPR036187">
    <property type="entry name" value="DNA_mismatch_repair_MutS_sf"/>
</dbReference>
<evidence type="ECO:0000256" key="9">
    <source>
        <dbReference type="HAMAP-Rule" id="MF_00096"/>
    </source>
</evidence>
<dbReference type="NCBIfam" id="NF003810">
    <property type="entry name" value="PRK05399.1"/>
    <property type="match status" value="1"/>
</dbReference>
<dbReference type="InterPro" id="IPR007696">
    <property type="entry name" value="DNA_mismatch_repair_MutS_core"/>
</dbReference>
<evidence type="ECO:0000256" key="10">
    <source>
        <dbReference type="RuleBase" id="RU003756"/>
    </source>
</evidence>
<dbReference type="InterPro" id="IPR017261">
    <property type="entry name" value="DNA_mismatch_repair_MutS/MSH"/>
</dbReference>
<dbReference type="SUPFAM" id="SSF53150">
    <property type="entry name" value="DNA repair protein MutS, domain II"/>
    <property type="match status" value="1"/>
</dbReference>
<evidence type="ECO:0000313" key="12">
    <source>
        <dbReference type="EMBL" id="GGN40459.1"/>
    </source>
</evidence>
<dbReference type="Pfam" id="PF05188">
    <property type="entry name" value="MutS_II"/>
    <property type="match status" value="1"/>
</dbReference>
<dbReference type="Gene3D" id="3.40.50.300">
    <property type="entry name" value="P-loop containing nucleotide triphosphate hydrolases"/>
    <property type="match status" value="1"/>
</dbReference>
<dbReference type="SUPFAM" id="SSF55271">
    <property type="entry name" value="DNA repair protein MutS, domain I"/>
    <property type="match status" value="1"/>
</dbReference>
<dbReference type="Proteomes" id="UP000605099">
    <property type="component" value="Unassembled WGS sequence"/>
</dbReference>
<keyword evidence="5 9" id="KW-0067">ATP-binding</keyword>
<comment type="caution">
    <text evidence="12">The sequence shown here is derived from an EMBL/GenBank/DDBJ whole genome shotgun (WGS) entry which is preliminary data.</text>
</comment>
<organism evidence="12 13">
    <name type="scientific">Novosphingobium indicum</name>
    <dbReference type="NCBI Taxonomy" id="462949"/>
    <lineage>
        <taxon>Bacteria</taxon>
        <taxon>Pseudomonadati</taxon>
        <taxon>Pseudomonadota</taxon>
        <taxon>Alphaproteobacteria</taxon>
        <taxon>Sphingomonadales</taxon>
        <taxon>Sphingomonadaceae</taxon>
        <taxon>Novosphingobium</taxon>
    </lineage>
</organism>
<dbReference type="SMART" id="SM00534">
    <property type="entry name" value="MUTSac"/>
    <property type="match status" value="1"/>
</dbReference>